<accession>A0A182QFJ5</accession>
<dbReference type="AlphaFoldDB" id="A0A182QFJ5"/>
<reference evidence="12" key="1">
    <citation type="submission" date="2014-01" db="EMBL/GenBank/DDBJ databases">
        <title>The Genome Sequence of Anopheles farauti FAR1 (V2).</title>
        <authorList>
            <consortium name="The Broad Institute Genomics Platform"/>
            <person name="Neafsey D.E."/>
            <person name="Besansky N."/>
            <person name="Howell P."/>
            <person name="Walton C."/>
            <person name="Young S.K."/>
            <person name="Zeng Q."/>
            <person name="Gargeya S."/>
            <person name="Fitzgerald M."/>
            <person name="Haas B."/>
            <person name="Abouelleil A."/>
            <person name="Allen A.W."/>
            <person name="Alvarado L."/>
            <person name="Arachchi H.M."/>
            <person name="Berlin A.M."/>
            <person name="Chapman S.B."/>
            <person name="Gainer-Dewar J."/>
            <person name="Goldberg J."/>
            <person name="Griggs A."/>
            <person name="Gujja S."/>
            <person name="Hansen M."/>
            <person name="Howarth C."/>
            <person name="Imamovic A."/>
            <person name="Ireland A."/>
            <person name="Larimer J."/>
            <person name="McCowan C."/>
            <person name="Murphy C."/>
            <person name="Pearson M."/>
            <person name="Poon T.W."/>
            <person name="Priest M."/>
            <person name="Roberts A."/>
            <person name="Saif S."/>
            <person name="Shea T."/>
            <person name="Sisk P."/>
            <person name="Sykes S."/>
            <person name="Wortman J."/>
            <person name="Nusbaum C."/>
            <person name="Birren B."/>
        </authorList>
    </citation>
    <scope>NUCLEOTIDE SEQUENCE [LARGE SCALE GENOMIC DNA]</scope>
    <source>
        <strain evidence="12">FAR1</strain>
    </source>
</reference>
<name>A0A182QFJ5_9DIPT</name>
<protein>
    <recommendedName>
        <fullName evidence="13">Odorant receptor</fullName>
    </recommendedName>
</protein>
<evidence type="ECO:0000256" key="9">
    <source>
        <dbReference type="ARBA" id="ARBA00023224"/>
    </source>
</evidence>
<keyword evidence="9" id="KW-0807">Transducer</keyword>
<evidence type="ECO:0000256" key="10">
    <source>
        <dbReference type="SAM" id="Phobius"/>
    </source>
</evidence>
<dbReference type="GO" id="GO:0004984">
    <property type="term" value="F:olfactory receptor activity"/>
    <property type="evidence" value="ECO:0007669"/>
    <property type="project" value="InterPro"/>
</dbReference>
<dbReference type="Proteomes" id="UP000075886">
    <property type="component" value="Unassembled WGS sequence"/>
</dbReference>
<keyword evidence="8" id="KW-0675">Receptor</keyword>
<dbReference type="InterPro" id="IPR004117">
    <property type="entry name" value="7tm6_olfct_rcpt"/>
</dbReference>
<dbReference type="GO" id="GO:0005886">
    <property type="term" value="C:plasma membrane"/>
    <property type="evidence" value="ECO:0007669"/>
    <property type="project" value="UniProtKB-SubCell"/>
</dbReference>
<keyword evidence="4 10" id="KW-0812">Transmembrane</keyword>
<evidence type="ECO:0000256" key="6">
    <source>
        <dbReference type="ARBA" id="ARBA00022989"/>
    </source>
</evidence>
<keyword evidence="6 10" id="KW-1133">Transmembrane helix</keyword>
<dbReference type="GO" id="GO:0005549">
    <property type="term" value="F:odorant binding"/>
    <property type="evidence" value="ECO:0007669"/>
    <property type="project" value="InterPro"/>
</dbReference>
<sequence length="419" mass="47967">MARQLAGGFILEGDVVAGGSLTRHSRAEHLPEMVRTGPIDVYDRLLSWQYLILRMLGMDAYSRLLTITPNTVCVVFLAGTFMVVSLYDVLVVFADDLFGKTFVLTTMCFGVIGCGRIVGALVYRRYLPGLTLKARATYRRGERDAKRLQVLRWYTTIYWRCTLLYSITFLVCACIASFAPLLLHLYNGERMLPFGVYLPFVDAATPGGYELNYLYQLSCILWTPPGLIASQTVYFGLIINICIQYDVLQLLLDDLEELLHRPDLDPAQGARLVREQLRTVIVSQRRLENFVREIEHVYTVQSLVEVLALTFQLVLTLYVIRSQLWLPGLFVIPLCTIQLFLMCLPGTLVEQKAARLTELIYGIAWHRMSHENKRIFQLLLHRSQHPRRLTCGGMVDINMNLFLSVVKKVYSIFMMLENM</sequence>
<proteinExistence type="predicted"/>
<keyword evidence="12" id="KW-1185">Reference proteome</keyword>
<keyword evidence="2" id="KW-1003">Cell membrane</keyword>
<evidence type="ECO:0000313" key="12">
    <source>
        <dbReference type="Proteomes" id="UP000075886"/>
    </source>
</evidence>
<feature type="transmembrane region" description="Helical" evidence="10">
    <location>
        <begin position="64"/>
        <end position="90"/>
    </location>
</feature>
<comment type="subcellular location">
    <subcellularLocation>
        <location evidence="1">Cell membrane</location>
        <topology evidence="1">Multi-pass membrane protein</topology>
    </subcellularLocation>
</comment>
<feature type="transmembrane region" description="Helical" evidence="10">
    <location>
        <begin position="157"/>
        <end position="183"/>
    </location>
</feature>
<evidence type="ECO:0000256" key="8">
    <source>
        <dbReference type="ARBA" id="ARBA00023170"/>
    </source>
</evidence>
<keyword evidence="3" id="KW-0716">Sensory transduction</keyword>
<dbReference type="STRING" id="69004.A0A182QFJ5"/>
<dbReference type="PANTHER" id="PTHR21137">
    <property type="entry name" value="ODORANT RECEPTOR"/>
    <property type="match status" value="1"/>
</dbReference>
<keyword evidence="7 10" id="KW-0472">Membrane</keyword>
<evidence type="ECO:0000256" key="1">
    <source>
        <dbReference type="ARBA" id="ARBA00004651"/>
    </source>
</evidence>
<evidence type="ECO:0000313" key="11">
    <source>
        <dbReference type="EnsemblMetazoa" id="AFAF009166-PA"/>
    </source>
</evidence>
<evidence type="ECO:0000256" key="3">
    <source>
        <dbReference type="ARBA" id="ARBA00022606"/>
    </source>
</evidence>
<evidence type="ECO:0000256" key="4">
    <source>
        <dbReference type="ARBA" id="ARBA00022692"/>
    </source>
</evidence>
<reference evidence="11" key="2">
    <citation type="submission" date="2020-05" db="UniProtKB">
        <authorList>
            <consortium name="EnsemblMetazoa"/>
        </authorList>
    </citation>
    <scope>IDENTIFICATION</scope>
    <source>
        <strain evidence="11">FAR1</strain>
    </source>
</reference>
<keyword evidence="5" id="KW-0552">Olfaction</keyword>
<evidence type="ECO:0008006" key="13">
    <source>
        <dbReference type="Google" id="ProtNLM"/>
    </source>
</evidence>
<dbReference type="EMBL" id="AXCN02001355">
    <property type="status" value="NOT_ANNOTATED_CDS"/>
    <property type="molecule type" value="Genomic_DNA"/>
</dbReference>
<dbReference type="EnsemblMetazoa" id="AFAF009166-RA">
    <property type="protein sequence ID" value="AFAF009166-PA"/>
    <property type="gene ID" value="AFAF009166"/>
</dbReference>
<dbReference type="GO" id="GO:0007165">
    <property type="term" value="P:signal transduction"/>
    <property type="evidence" value="ECO:0007669"/>
    <property type="project" value="UniProtKB-KW"/>
</dbReference>
<evidence type="ECO:0000256" key="5">
    <source>
        <dbReference type="ARBA" id="ARBA00022725"/>
    </source>
</evidence>
<feature type="transmembrane region" description="Helical" evidence="10">
    <location>
        <begin position="326"/>
        <end position="349"/>
    </location>
</feature>
<dbReference type="PANTHER" id="PTHR21137:SF35">
    <property type="entry name" value="ODORANT RECEPTOR 19A-RELATED"/>
    <property type="match status" value="1"/>
</dbReference>
<feature type="transmembrane region" description="Helical" evidence="10">
    <location>
        <begin position="302"/>
        <end position="320"/>
    </location>
</feature>
<evidence type="ECO:0000256" key="7">
    <source>
        <dbReference type="ARBA" id="ARBA00023136"/>
    </source>
</evidence>
<dbReference type="VEuPathDB" id="VectorBase:AFAF009166"/>
<dbReference type="Pfam" id="PF02949">
    <property type="entry name" value="7tm_6"/>
    <property type="match status" value="1"/>
</dbReference>
<feature type="transmembrane region" description="Helical" evidence="10">
    <location>
        <begin position="102"/>
        <end position="123"/>
    </location>
</feature>
<organism evidence="11 12">
    <name type="scientific">Anopheles farauti</name>
    <dbReference type="NCBI Taxonomy" id="69004"/>
    <lineage>
        <taxon>Eukaryota</taxon>
        <taxon>Metazoa</taxon>
        <taxon>Ecdysozoa</taxon>
        <taxon>Arthropoda</taxon>
        <taxon>Hexapoda</taxon>
        <taxon>Insecta</taxon>
        <taxon>Pterygota</taxon>
        <taxon>Neoptera</taxon>
        <taxon>Endopterygota</taxon>
        <taxon>Diptera</taxon>
        <taxon>Nematocera</taxon>
        <taxon>Culicoidea</taxon>
        <taxon>Culicidae</taxon>
        <taxon>Anophelinae</taxon>
        <taxon>Anopheles</taxon>
    </lineage>
</organism>
<evidence type="ECO:0000256" key="2">
    <source>
        <dbReference type="ARBA" id="ARBA00022475"/>
    </source>
</evidence>